<evidence type="ECO:0000313" key="4">
    <source>
        <dbReference type="EMBL" id="MBP0461570.1"/>
    </source>
</evidence>
<dbReference type="Pfam" id="PF00436">
    <property type="entry name" value="SSB"/>
    <property type="match status" value="1"/>
</dbReference>
<dbReference type="EMBL" id="JAGIQL010000204">
    <property type="protein sequence ID" value="MBP0461570.1"/>
    <property type="molecule type" value="Genomic_DNA"/>
</dbReference>
<accession>A0A940MK31</accession>
<dbReference type="SUPFAM" id="SSF50249">
    <property type="entry name" value="Nucleic acid-binding proteins"/>
    <property type="match status" value="1"/>
</dbReference>
<keyword evidence="5" id="KW-1185">Reference proteome</keyword>
<reference evidence="4" key="1">
    <citation type="submission" date="2021-03" db="EMBL/GenBank/DDBJ databases">
        <title>Whole genome sequence of Streptomyces bomunensis MMS17-BM035.</title>
        <authorList>
            <person name="Lee J.H."/>
        </authorList>
    </citation>
    <scope>NUCLEOTIDE SEQUENCE</scope>
    <source>
        <strain evidence="4">MMS17-BM035</strain>
    </source>
</reference>
<evidence type="ECO:0000313" key="5">
    <source>
        <dbReference type="Proteomes" id="UP000670475"/>
    </source>
</evidence>
<comment type="caution">
    <text evidence="4">The sequence shown here is derived from an EMBL/GenBank/DDBJ whole genome shotgun (WGS) entry which is preliminary data.</text>
</comment>
<proteinExistence type="predicted"/>
<evidence type="ECO:0000256" key="2">
    <source>
        <dbReference type="PROSITE-ProRule" id="PRU00252"/>
    </source>
</evidence>
<dbReference type="AlphaFoldDB" id="A0A940MK31"/>
<dbReference type="CDD" id="cd04496">
    <property type="entry name" value="SSB_OBF"/>
    <property type="match status" value="1"/>
</dbReference>
<keyword evidence="1 2" id="KW-0238">DNA-binding</keyword>
<dbReference type="GO" id="GO:0003697">
    <property type="term" value="F:single-stranded DNA binding"/>
    <property type="evidence" value="ECO:0007669"/>
    <property type="project" value="InterPro"/>
</dbReference>
<organism evidence="4 5">
    <name type="scientific">Streptomyces montanisoli</name>
    <dbReference type="NCBI Taxonomy" id="2798581"/>
    <lineage>
        <taxon>Bacteria</taxon>
        <taxon>Bacillati</taxon>
        <taxon>Actinomycetota</taxon>
        <taxon>Actinomycetes</taxon>
        <taxon>Kitasatosporales</taxon>
        <taxon>Streptomycetaceae</taxon>
        <taxon>Streptomyces</taxon>
    </lineage>
</organism>
<dbReference type="InterPro" id="IPR000424">
    <property type="entry name" value="Primosome_PriB/ssb"/>
</dbReference>
<dbReference type="Gene3D" id="2.40.50.140">
    <property type="entry name" value="Nucleic acid-binding proteins"/>
    <property type="match status" value="1"/>
</dbReference>
<sequence length="200" mass="21145">MTDTVVTLVGNVATGVEFKESPTGGVARFRFAVPVRRWDRAAADWTDGPTSFYTVWAWRALAANLAASVSVGEPLVVQGRLRVREEEREGKRRTFVDIEASSAGHDLSRGTSAFRRVARVPGNRGALSQGEVVAGLLAKAGADHRPARERAPAGGQGQLWESGPPERPGGRDRVPAPAASGTGGGHEGTGTRAPRTDEQP</sequence>
<dbReference type="Proteomes" id="UP000670475">
    <property type="component" value="Unassembled WGS sequence"/>
</dbReference>
<gene>
    <name evidence="4" type="ORF">JFN87_29545</name>
</gene>
<feature type="region of interest" description="Disordered" evidence="3">
    <location>
        <begin position="143"/>
        <end position="200"/>
    </location>
</feature>
<evidence type="ECO:0000256" key="1">
    <source>
        <dbReference type="ARBA" id="ARBA00023125"/>
    </source>
</evidence>
<dbReference type="PROSITE" id="PS50935">
    <property type="entry name" value="SSB"/>
    <property type="match status" value="1"/>
</dbReference>
<protein>
    <submittedName>
        <fullName evidence="4">Single-stranded DNA-binding protein</fullName>
    </submittedName>
</protein>
<evidence type="ECO:0000256" key="3">
    <source>
        <dbReference type="SAM" id="MobiDB-lite"/>
    </source>
</evidence>
<name>A0A940MK31_9ACTN</name>
<dbReference type="InterPro" id="IPR012340">
    <property type="entry name" value="NA-bd_OB-fold"/>
</dbReference>